<dbReference type="Pfam" id="PF00114">
    <property type="entry name" value="Pilin"/>
    <property type="match status" value="1"/>
</dbReference>
<proteinExistence type="inferred from homology"/>
<feature type="transmembrane region" description="Helical" evidence="5">
    <location>
        <begin position="7"/>
        <end position="31"/>
    </location>
</feature>
<reference evidence="6" key="1">
    <citation type="journal article" date="2010" name="Infect. Immun.">
        <title>Examination of type IV pilus expression and pilus-associated phenotypes in Kingella kingae clinical isolates.</title>
        <authorList>
            <person name="Kehl-Fie T.E."/>
            <person name="Porsch E.A."/>
            <person name="Yagupsky P."/>
            <person name="Grass E.A."/>
            <person name="Obert C."/>
            <person name="Benjamin D.K.Jr."/>
            <person name="St Geme J.W.III."/>
        </authorList>
    </citation>
    <scope>NUCLEOTIDE SEQUENCE</scope>
    <source>
        <strain evidence="6">PYKK096</strain>
    </source>
</reference>
<evidence type="ECO:0000256" key="1">
    <source>
        <dbReference type="ARBA" id="ARBA00005233"/>
    </source>
</evidence>
<dbReference type="PROSITE" id="PS00409">
    <property type="entry name" value="PROKAR_NTER_METHYL"/>
    <property type="match status" value="1"/>
</dbReference>
<evidence type="ECO:0000313" key="6">
    <source>
        <dbReference type="EMBL" id="ADD85102.1"/>
    </source>
</evidence>
<keyword evidence="2" id="KW-0488">Methylation</keyword>
<dbReference type="PANTHER" id="PTHR30093:SF34">
    <property type="entry name" value="PREPILIN PEPTIDASE-DEPENDENT PROTEIN D"/>
    <property type="match status" value="1"/>
</dbReference>
<dbReference type="Pfam" id="PF07963">
    <property type="entry name" value="N_methyl"/>
    <property type="match status" value="1"/>
</dbReference>
<dbReference type="InterPro" id="IPR045584">
    <property type="entry name" value="Pilin-like"/>
</dbReference>
<dbReference type="PANTHER" id="PTHR30093">
    <property type="entry name" value="GENERAL SECRETION PATHWAY PROTEIN G"/>
    <property type="match status" value="1"/>
</dbReference>
<dbReference type="RefSeq" id="WP_285077682.1">
    <property type="nucleotide sequence ID" value="NZ_JARXUC010000105.1"/>
</dbReference>
<evidence type="ECO:0000256" key="5">
    <source>
        <dbReference type="SAM" id="Phobius"/>
    </source>
</evidence>
<dbReference type="NCBIfam" id="TIGR02532">
    <property type="entry name" value="IV_pilin_GFxxxE"/>
    <property type="match status" value="1"/>
</dbReference>
<evidence type="ECO:0000256" key="4">
    <source>
        <dbReference type="RuleBase" id="RU000389"/>
    </source>
</evidence>
<keyword evidence="5" id="KW-1133">Transmembrane helix</keyword>
<sequence>MKTMQKGFTLIELMIVIAIIGILAAIALPAYQDYTKRSRVSEGLSLAGGVKSAVTEYYASNNAWPANNAAAGIANATDIKGNAVTKVEVSADGATAGGAGKGKITVTFNEKVDNGKTLIMEGEANAAGSVKWDCTKGDLATKYRPSECRGGATTTGNAG</sequence>
<keyword evidence="5" id="KW-0472">Membrane</keyword>
<keyword evidence="3" id="KW-1015">Disulfide bond</keyword>
<evidence type="ECO:0000256" key="2">
    <source>
        <dbReference type="ARBA" id="ARBA00022481"/>
    </source>
</evidence>
<dbReference type="InterPro" id="IPR012902">
    <property type="entry name" value="N_methyl_site"/>
</dbReference>
<keyword evidence="4" id="KW-0281">Fimbrium</keyword>
<comment type="similarity">
    <text evidence="1 4">Belongs to the N-Me-Phe pilin family.</text>
</comment>
<gene>
    <name evidence="6" type="primary">pilA1</name>
</gene>
<evidence type="ECO:0000256" key="3">
    <source>
        <dbReference type="ARBA" id="ARBA00023157"/>
    </source>
</evidence>
<dbReference type="GO" id="GO:0009289">
    <property type="term" value="C:pilus"/>
    <property type="evidence" value="ECO:0007669"/>
    <property type="project" value="InterPro"/>
</dbReference>
<keyword evidence="5" id="KW-0812">Transmembrane</keyword>
<protein>
    <submittedName>
        <fullName evidence="6">PilA1</fullName>
    </submittedName>
</protein>
<dbReference type="AlphaFoldDB" id="D4P8A2"/>
<organism evidence="6">
    <name type="scientific">Kingella kingae</name>
    <dbReference type="NCBI Taxonomy" id="504"/>
    <lineage>
        <taxon>Bacteria</taxon>
        <taxon>Pseudomonadati</taxon>
        <taxon>Pseudomonadota</taxon>
        <taxon>Betaproteobacteria</taxon>
        <taxon>Neisseriales</taxon>
        <taxon>Neisseriaceae</taxon>
        <taxon>Kingella</taxon>
    </lineage>
</organism>
<dbReference type="GO" id="GO:0007155">
    <property type="term" value="P:cell adhesion"/>
    <property type="evidence" value="ECO:0007669"/>
    <property type="project" value="InterPro"/>
</dbReference>
<dbReference type="SUPFAM" id="SSF54523">
    <property type="entry name" value="Pili subunits"/>
    <property type="match status" value="1"/>
</dbReference>
<dbReference type="EMBL" id="GU581061">
    <property type="protein sequence ID" value="ADD85102.1"/>
    <property type="molecule type" value="Genomic_DNA"/>
</dbReference>
<accession>D4P8A2</accession>
<dbReference type="InterPro" id="IPR001082">
    <property type="entry name" value="Pilin"/>
</dbReference>
<dbReference type="Gene3D" id="3.30.700.10">
    <property type="entry name" value="Glycoprotein, Type 4 Pilin"/>
    <property type="match status" value="1"/>
</dbReference>
<name>D4P8A2_KINKI</name>